<keyword evidence="2" id="KW-0813">Transport</keyword>
<dbReference type="CDD" id="cd06261">
    <property type="entry name" value="TM_PBP2"/>
    <property type="match status" value="1"/>
</dbReference>
<dbReference type="PROSITE" id="PS50928">
    <property type="entry name" value="ABC_TM1"/>
    <property type="match status" value="1"/>
</dbReference>
<feature type="domain" description="ABC transmembrane type-1" evidence="9">
    <location>
        <begin position="25"/>
        <end position="206"/>
    </location>
</feature>
<dbReference type="InterPro" id="IPR007210">
    <property type="entry name" value="ABC_Gly_betaine_transp_sub-bd"/>
</dbReference>
<dbReference type="GO" id="GO:0022857">
    <property type="term" value="F:transmembrane transporter activity"/>
    <property type="evidence" value="ECO:0007669"/>
    <property type="project" value="InterPro"/>
</dbReference>
<feature type="transmembrane region" description="Helical" evidence="8">
    <location>
        <begin position="29"/>
        <end position="51"/>
    </location>
</feature>
<evidence type="ECO:0000313" key="10">
    <source>
        <dbReference type="EMBL" id="CAB4962699.1"/>
    </source>
</evidence>
<dbReference type="SUPFAM" id="SSF161098">
    <property type="entry name" value="MetI-like"/>
    <property type="match status" value="1"/>
</dbReference>
<dbReference type="AlphaFoldDB" id="A0A6J7L945"/>
<dbReference type="Pfam" id="PF04069">
    <property type="entry name" value="OpuAC"/>
    <property type="match status" value="1"/>
</dbReference>
<name>A0A6J7L945_9ZZZZ</name>
<comment type="subcellular location">
    <subcellularLocation>
        <location evidence="1">Membrane</location>
        <topology evidence="1">Multi-pass membrane protein</topology>
    </subcellularLocation>
</comment>
<dbReference type="Gene3D" id="3.40.190.120">
    <property type="entry name" value="Osmoprotection protein (prox), domain 2"/>
    <property type="match status" value="1"/>
</dbReference>
<evidence type="ECO:0000256" key="5">
    <source>
        <dbReference type="ARBA" id="ARBA00023136"/>
    </source>
</evidence>
<feature type="transmembrane region" description="Helical" evidence="8">
    <location>
        <begin position="63"/>
        <end position="84"/>
    </location>
</feature>
<dbReference type="GO" id="GO:0031460">
    <property type="term" value="P:glycine betaine transport"/>
    <property type="evidence" value="ECO:0007669"/>
    <property type="project" value="TreeGrafter"/>
</dbReference>
<dbReference type="PANTHER" id="PTHR30177">
    <property type="entry name" value="GLYCINE BETAINE/L-PROLINE TRANSPORT SYSTEM PERMEASE PROTEIN PROW"/>
    <property type="match status" value="1"/>
</dbReference>
<dbReference type="InterPro" id="IPR051204">
    <property type="entry name" value="ABC_transp_perm/SBD"/>
</dbReference>
<keyword evidence="4 8" id="KW-1133">Transmembrane helix</keyword>
<keyword evidence="5 8" id="KW-0472">Membrane</keyword>
<evidence type="ECO:0000256" key="6">
    <source>
        <dbReference type="ARBA" id="ARBA00035642"/>
    </source>
</evidence>
<protein>
    <submittedName>
        <fullName evidence="10">Unannotated protein</fullName>
    </submittedName>
</protein>
<accession>A0A6J7L945</accession>
<comment type="similarity">
    <text evidence="6">In the C-terminal section; belongs to the OsmX family.</text>
</comment>
<feature type="transmembrane region" description="Helical" evidence="8">
    <location>
        <begin position="185"/>
        <end position="206"/>
    </location>
</feature>
<evidence type="ECO:0000256" key="7">
    <source>
        <dbReference type="ARBA" id="ARBA00035652"/>
    </source>
</evidence>
<evidence type="ECO:0000256" key="8">
    <source>
        <dbReference type="SAM" id="Phobius"/>
    </source>
</evidence>
<reference evidence="10" key="1">
    <citation type="submission" date="2020-05" db="EMBL/GenBank/DDBJ databases">
        <authorList>
            <person name="Chiriac C."/>
            <person name="Salcher M."/>
            <person name="Ghai R."/>
            <person name="Kavagutti S V."/>
        </authorList>
    </citation>
    <scope>NUCLEOTIDE SEQUENCE</scope>
</reference>
<sequence>MIGQLLAWFTDAANWTGPNGIPVRLAQHLVMSFFAMVIAIVIAVPLGVWLGHSAHKPGLILNLGNVGRAIPTFAVLVILASWAPVGVGDLAAIIALALFAIPPILVASYDGIRSADADVVDAARGMGFTGGQILRQVEMPYATPHLASGIRSATVQVVATASLAALVGGGGLGRYVVDGFARQDAVLIIAGALLTALLAVVTDLVLRRGQVLATLPALRVREASQAVGIGVGLLIVFGLMVAPSALASMRGPSSGASLDGPMVIAAYSFGESKIMAELYAQALEAKGIDAQVQELSSREVVEPALEDGDVGIVPEYLGTVTEFLNKKVNGPDAAAVASGDVTATSQALATLATPRGLTAFTPSPAADQNAFAVTAAFAQAHGLKTVSDLAAYSQQNPLVLGGPPECPTRPFCQPGLVSVYGMKLAQFVPLDAGGPLTKQSLTQGKTDLGLVFSSDGGLGEQGLVVLDDDKRLQTVDNLVPLVNSGIATPKVREILDAVSAALTTDLLVSLNKQVDIDRKDPAEVARQFLADRGFL</sequence>
<dbReference type="EMBL" id="CAFBNF010000324">
    <property type="protein sequence ID" value="CAB4962699.1"/>
    <property type="molecule type" value="Genomic_DNA"/>
</dbReference>
<feature type="transmembrane region" description="Helical" evidence="8">
    <location>
        <begin position="226"/>
        <end position="246"/>
    </location>
</feature>
<proteinExistence type="inferred from homology"/>
<evidence type="ECO:0000256" key="1">
    <source>
        <dbReference type="ARBA" id="ARBA00004141"/>
    </source>
</evidence>
<keyword evidence="3 8" id="KW-0812">Transmembrane</keyword>
<evidence type="ECO:0000256" key="4">
    <source>
        <dbReference type="ARBA" id="ARBA00022989"/>
    </source>
</evidence>
<evidence type="ECO:0000256" key="2">
    <source>
        <dbReference type="ARBA" id="ARBA00022448"/>
    </source>
</evidence>
<dbReference type="Pfam" id="PF00528">
    <property type="entry name" value="BPD_transp_1"/>
    <property type="match status" value="1"/>
</dbReference>
<evidence type="ECO:0000259" key="9">
    <source>
        <dbReference type="PROSITE" id="PS50928"/>
    </source>
</evidence>
<gene>
    <name evidence="10" type="ORF">UFOPK3773_02098</name>
</gene>
<organism evidence="10">
    <name type="scientific">freshwater metagenome</name>
    <dbReference type="NCBI Taxonomy" id="449393"/>
    <lineage>
        <taxon>unclassified sequences</taxon>
        <taxon>metagenomes</taxon>
        <taxon>ecological metagenomes</taxon>
    </lineage>
</organism>
<dbReference type="SUPFAM" id="SSF53850">
    <property type="entry name" value="Periplasmic binding protein-like II"/>
    <property type="match status" value="1"/>
</dbReference>
<feature type="transmembrane region" description="Helical" evidence="8">
    <location>
        <begin position="90"/>
        <end position="109"/>
    </location>
</feature>
<dbReference type="Gene3D" id="1.10.3720.10">
    <property type="entry name" value="MetI-like"/>
    <property type="match status" value="1"/>
</dbReference>
<feature type="transmembrane region" description="Helical" evidence="8">
    <location>
        <begin position="153"/>
        <end position="173"/>
    </location>
</feature>
<evidence type="ECO:0000256" key="3">
    <source>
        <dbReference type="ARBA" id="ARBA00022692"/>
    </source>
</evidence>
<dbReference type="InterPro" id="IPR035906">
    <property type="entry name" value="MetI-like_sf"/>
</dbReference>
<dbReference type="InterPro" id="IPR000515">
    <property type="entry name" value="MetI-like"/>
</dbReference>
<dbReference type="CDD" id="cd13606">
    <property type="entry name" value="PBP2_ProX_like"/>
    <property type="match status" value="1"/>
</dbReference>
<dbReference type="Gene3D" id="3.40.190.10">
    <property type="entry name" value="Periplasmic binding protein-like II"/>
    <property type="match status" value="1"/>
</dbReference>
<dbReference type="GO" id="GO:0043190">
    <property type="term" value="C:ATP-binding cassette (ABC) transporter complex"/>
    <property type="evidence" value="ECO:0007669"/>
    <property type="project" value="InterPro"/>
</dbReference>
<dbReference type="PANTHER" id="PTHR30177:SF33">
    <property type="entry name" value="POSSIBLE OSMOPROTECTANT (GLYCINE BETAINE_CARNITINE_CHOLINE_L-PROLINE) TRANSPORT INTEGRAL MEMBRANE PROTEIN ABC TRANSPORTER PROZ"/>
    <property type="match status" value="1"/>
</dbReference>
<comment type="similarity">
    <text evidence="7">In the N-terminal section; belongs to the binding-protein-dependent transport system permease family.</text>
</comment>